<evidence type="ECO:0000259" key="3">
    <source>
        <dbReference type="PROSITE" id="PS50110"/>
    </source>
</evidence>
<dbReference type="Gene3D" id="2.40.50.1020">
    <property type="entry name" value="LytTr DNA-binding domain"/>
    <property type="match status" value="1"/>
</dbReference>
<dbReference type="InterPro" id="IPR001789">
    <property type="entry name" value="Sig_transdc_resp-reg_receiver"/>
</dbReference>
<dbReference type="SUPFAM" id="SSF52172">
    <property type="entry name" value="CheY-like"/>
    <property type="match status" value="1"/>
</dbReference>
<dbReference type="Proteomes" id="UP000321769">
    <property type="component" value="Unassembled WGS sequence"/>
</dbReference>
<dbReference type="InterPro" id="IPR011006">
    <property type="entry name" value="CheY-like_superfamily"/>
</dbReference>
<dbReference type="GO" id="GO:0006355">
    <property type="term" value="P:regulation of DNA-templated transcription"/>
    <property type="evidence" value="ECO:0007669"/>
    <property type="project" value="TreeGrafter"/>
</dbReference>
<reference evidence="5 6" key="1">
    <citation type="submission" date="2019-07" db="EMBL/GenBank/DDBJ databases">
        <title>Whole genome shotgun sequence of Aeromicrobium flavum NBRC 107625.</title>
        <authorList>
            <person name="Hosoyama A."/>
            <person name="Uohara A."/>
            <person name="Ohji S."/>
            <person name="Ichikawa N."/>
        </authorList>
    </citation>
    <scope>NUCLEOTIDE SEQUENCE [LARGE SCALE GENOMIC DNA]</scope>
    <source>
        <strain evidence="5 6">NBRC 107625</strain>
    </source>
</reference>
<comment type="caution">
    <text evidence="5">The sequence shown here is derived from an EMBL/GenBank/DDBJ whole genome shotgun (WGS) entry which is preliminary data.</text>
</comment>
<feature type="domain" description="HTH LytTR-type" evidence="4">
    <location>
        <begin position="134"/>
        <end position="242"/>
    </location>
</feature>
<evidence type="ECO:0000313" key="6">
    <source>
        <dbReference type="Proteomes" id="UP000321769"/>
    </source>
</evidence>
<accession>A0A512HTT4</accession>
<evidence type="ECO:0000256" key="2">
    <source>
        <dbReference type="PROSITE-ProRule" id="PRU00169"/>
    </source>
</evidence>
<dbReference type="AlphaFoldDB" id="A0A512HTT4"/>
<dbReference type="InterPro" id="IPR039420">
    <property type="entry name" value="WalR-like"/>
</dbReference>
<evidence type="ECO:0000256" key="1">
    <source>
        <dbReference type="ARBA" id="ARBA00023125"/>
    </source>
</evidence>
<dbReference type="PANTHER" id="PTHR48111">
    <property type="entry name" value="REGULATOR OF RPOS"/>
    <property type="match status" value="1"/>
</dbReference>
<gene>
    <name evidence="5" type="ORF">AFL01nite_11750</name>
</gene>
<dbReference type="PROSITE" id="PS50110">
    <property type="entry name" value="RESPONSE_REGULATORY"/>
    <property type="match status" value="1"/>
</dbReference>
<protein>
    <submittedName>
        <fullName evidence="5">DNA-binding response regulator</fullName>
    </submittedName>
</protein>
<dbReference type="Pfam" id="PF04397">
    <property type="entry name" value="LytTR"/>
    <property type="match status" value="1"/>
</dbReference>
<keyword evidence="2" id="KW-0597">Phosphoprotein</keyword>
<dbReference type="InterPro" id="IPR007492">
    <property type="entry name" value="LytTR_DNA-bd_dom"/>
</dbReference>
<dbReference type="SMART" id="SM00448">
    <property type="entry name" value="REC"/>
    <property type="match status" value="1"/>
</dbReference>
<dbReference type="GO" id="GO:0032993">
    <property type="term" value="C:protein-DNA complex"/>
    <property type="evidence" value="ECO:0007669"/>
    <property type="project" value="TreeGrafter"/>
</dbReference>
<keyword evidence="1 5" id="KW-0238">DNA-binding</keyword>
<dbReference type="OrthoDB" id="236568at2"/>
<dbReference type="GO" id="GO:0005829">
    <property type="term" value="C:cytosol"/>
    <property type="evidence" value="ECO:0007669"/>
    <property type="project" value="TreeGrafter"/>
</dbReference>
<dbReference type="RefSeq" id="WP_146826403.1">
    <property type="nucleotide sequence ID" value="NZ_BAAAYQ010000001.1"/>
</dbReference>
<dbReference type="EMBL" id="BJZQ01000004">
    <property type="protein sequence ID" value="GEO88848.1"/>
    <property type="molecule type" value="Genomic_DNA"/>
</dbReference>
<dbReference type="SMART" id="SM00850">
    <property type="entry name" value="LytTR"/>
    <property type="match status" value="1"/>
</dbReference>
<dbReference type="GO" id="GO:0000976">
    <property type="term" value="F:transcription cis-regulatory region binding"/>
    <property type="evidence" value="ECO:0007669"/>
    <property type="project" value="TreeGrafter"/>
</dbReference>
<dbReference type="PROSITE" id="PS50930">
    <property type="entry name" value="HTH_LYTTR"/>
    <property type="match status" value="1"/>
</dbReference>
<proteinExistence type="predicted"/>
<evidence type="ECO:0000259" key="4">
    <source>
        <dbReference type="PROSITE" id="PS50930"/>
    </source>
</evidence>
<dbReference type="GO" id="GO:0000156">
    <property type="term" value="F:phosphorelay response regulator activity"/>
    <property type="evidence" value="ECO:0007669"/>
    <property type="project" value="TreeGrafter"/>
</dbReference>
<organism evidence="5 6">
    <name type="scientific">Aeromicrobium flavum</name>
    <dbReference type="NCBI Taxonomy" id="416568"/>
    <lineage>
        <taxon>Bacteria</taxon>
        <taxon>Bacillati</taxon>
        <taxon>Actinomycetota</taxon>
        <taxon>Actinomycetes</taxon>
        <taxon>Propionibacteriales</taxon>
        <taxon>Nocardioidaceae</taxon>
        <taxon>Aeromicrobium</taxon>
    </lineage>
</organism>
<feature type="domain" description="Response regulatory" evidence="3">
    <location>
        <begin position="6"/>
        <end position="120"/>
    </location>
</feature>
<dbReference type="Pfam" id="PF00072">
    <property type="entry name" value="Response_reg"/>
    <property type="match status" value="1"/>
</dbReference>
<dbReference type="Gene3D" id="3.40.50.2300">
    <property type="match status" value="1"/>
</dbReference>
<keyword evidence="6" id="KW-1185">Reference proteome</keyword>
<feature type="modified residue" description="4-aspartylphosphate" evidence="2">
    <location>
        <position position="57"/>
    </location>
</feature>
<dbReference type="PANTHER" id="PTHR48111:SF69">
    <property type="entry name" value="RESPONSE REGULATOR RECEIVER"/>
    <property type="match status" value="1"/>
</dbReference>
<sequence>MGRALRTLVVDDEQPVLDELVWLLGRDDRIGTIDTARSGTEALRRLDSGDIDLLFLDIAMPGLTGIDIARLLGKFKSPPQIIFVTAHDAHAVEAFDLNAVDYLLKPIREERLRESVRRAVADSDGGGAESDDTIAVELAGVTRFVSRSKVTHAEAQGDYVRLHTLDGSSHLIRTPLGSLAEDWADAGFLRIHRSLVVNRAHIVEVRMSSGRASVVVPAPGGGTTELQVARRHTRALRELIGEHTP</sequence>
<name>A0A512HTT4_9ACTN</name>
<evidence type="ECO:0000313" key="5">
    <source>
        <dbReference type="EMBL" id="GEO88848.1"/>
    </source>
</evidence>